<dbReference type="Gene3D" id="3.30.420.240">
    <property type="match status" value="1"/>
</dbReference>
<gene>
    <name evidence="1" type="ORF">BCPST_086</name>
</gene>
<name>A0AAE7P4V1_9CAUD</name>
<organism evidence="1 2">
    <name type="scientific">Bacillus phage BCPST</name>
    <dbReference type="NCBI Taxonomy" id="2801506"/>
    <lineage>
        <taxon>Viruses</taxon>
        <taxon>Duplodnaviria</taxon>
        <taxon>Heunggongvirae</taxon>
        <taxon>Uroviricota</taxon>
        <taxon>Caudoviricetes</taxon>
        <taxon>Sejongvirinae</taxon>
        <taxon>Yihwangvirus</taxon>
        <taxon>Yihwangvirus BCPST</taxon>
    </lineage>
</organism>
<dbReference type="SUPFAM" id="SSF52540">
    <property type="entry name" value="P-loop containing nucleoside triphosphate hydrolases"/>
    <property type="match status" value="1"/>
</dbReference>
<keyword evidence="2" id="KW-1185">Reference proteome</keyword>
<evidence type="ECO:0000313" key="1">
    <source>
        <dbReference type="EMBL" id="QQO38704.1"/>
    </source>
</evidence>
<dbReference type="EMBL" id="MW392802">
    <property type="protein sequence ID" value="QQO38704.1"/>
    <property type="molecule type" value="Genomic_DNA"/>
</dbReference>
<proteinExistence type="predicted"/>
<protein>
    <submittedName>
        <fullName evidence="1">Terminase-like protein</fullName>
    </submittedName>
</protein>
<evidence type="ECO:0000313" key="2">
    <source>
        <dbReference type="Proteomes" id="UP000828328"/>
    </source>
</evidence>
<sequence length="557" mass="65002">MIRSRIEVRIVSKEAEIGTKPIGGISPVNKNRRQFIREVRQGVRRSQVDLIDFIHYYRSHPVEACYDILGISLMPYQKELLKNSWCKPFPLWCMSRGSGKSYLAAIDMALNALLFPNMRIGIIAPSYRQSKFLFLKFKEEVYNKSKLLRKFVSGNLKEGNEECKCQFTNGSFIQALPLGDGSTIRGQRYNNIYVDEYAAIDEQIVRLVVEPMLTVKRAFDPNNPESSEGNRIVIFSSAYYTWNHFYAATQRYLSRVKAGNPDYYVAIVDYRMPLKYGLYDEKAIQKAKRDNTEGDFMMEYGSVFQSESAGSWIPTMLFDRRIRWEEELEPQLIGKKHKSYGLYCDFSISEKDFADNTTFLICELDPVGFNRPVLMRAEKGMTLEKIHEQMRKYDRDFNLDHIWMDGEKLGLALKGYLEKPYDDPDTKEEQLPLLDMEGNNPDVYGKKIVKYFKHNQENNHNMGLAAKRMIEQRRICMPVLQDRHEEPDIELAFLELIAMKKEITQIKAVPSGMYYKFQQEKKSGLKRDRWTVFAYSCMALEERLNGEEEDDFIFAVV</sequence>
<dbReference type="InterPro" id="IPR027417">
    <property type="entry name" value="P-loop_NTPase"/>
</dbReference>
<dbReference type="Pfam" id="PF03237">
    <property type="entry name" value="Terminase_6N"/>
    <property type="match status" value="1"/>
</dbReference>
<dbReference type="Gene3D" id="3.40.50.300">
    <property type="entry name" value="P-loop containing nucleotide triphosphate hydrolases"/>
    <property type="match status" value="1"/>
</dbReference>
<dbReference type="Proteomes" id="UP000828328">
    <property type="component" value="Segment"/>
</dbReference>
<reference evidence="1" key="1">
    <citation type="submission" date="2020-12" db="EMBL/GenBank/DDBJ databases">
        <authorList>
            <person name="Youbin C."/>
            <person name="Kawngpyo K."/>
        </authorList>
    </citation>
    <scope>NUCLEOTIDE SEQUENCE</scope>
</reference>
<accession>A0AAE7P4V1</accession>